<dbReference type="AlphaFoldDB" id="H8GWW8"/>
<evidence type="ECO:0008006" key="4">
    <source>
        <dbReference type="Google" id="ProtNLM"/>
    </source>
</evidence>
<evidence type="ECO:0000313" key="3">
    <source>
        <dbReference type="Proteomes" id="UP000007575"/>
    </source>
</evidence>
<keyword evidence="3" id="KW-1185">Reference proteome</keyword>
<dbReference type="EMBL" id="CP002191">
    <property type="protein sequence ID" value="AFD25774.1"/>
    <property type="molecule type" value="Genomic_DNA"/>
</dbReference>
<gene>
    <name evidence="2" type="ordered locus">DGo_CA1847</name>
</gene>
<feature type="region of interest" description="Disordered" evidence="1">
    <location>
        <begin position="268"/>
        <end position="288"/>
    </location>
</feature>
<evidence type="ECO:0000256" key="1">
    <source>
        <dbReference type="SAM" id="MobiDB-lite"/>
    </source>
</evidence>
<proteinExistence type="predicted"/>
<dbReference type="SUPFAM" id="SSF53474">
    <property type="entry name" value="alpha/beta-Hydrolases"/>
    <property type="match status" value="1"/>
</dbReference>
<dbReference type="PATRIC" id="fig|745776.4.peg.1897"/>
<dbReference type="HOGENOM" id="CLU_965489_0_0_0"/>
<dbReference type="Gene3D" id="3.40.50.1820">
    <property type="entry name" value="alpha/beta hydrolase"/>
    <property type="match status" value="1"/>
</dbReference>
<dbReference type="InterPro" id="IPR029058">
    <property type="entry name" value="AB_hydrolase_fold"/>
</dbReference>
<organism evidence="2 3">
    <name type="scientific">Deinococcus gobiensis (strain DSM 21396 / JCM 16679 / CGMCC 1.7299 / I-0)</name>
    <dbReference type="NCBI Taxonomy" id="745776"/>
    <lineage>
        <taxon>Bacteria</taxon>
        <taxon>Thermotogati</taxon>
        <taxon>Deinococcota</taxon>
        <taxon>Deinococci</taxon>
        <taxon>Deinococcales</taxon>
        <taxon>Deinococcaceae</taxon>
        <taxon>Deinococcus</taxon>
    </lineage>
</organism>
<sequence>MALDTTGPAPDVLVIAVSGRCGPPCQAPYDNWDYLSARGTVDALAQVVGAQGLRVEAAGYASGAPLSWTSRKAPGQQRGYAALLRDMTAVQAAWFSPESRAAGVRPPRLVLLGHSQGSVWLHHFAQTHPELPVALQIDLDGICIAWYLDHGPELAAARLDRPGQPRAADACDLRRVSGRQVRGKDLVWDNVERDLEVQSKRLPSGLSAGGGLFVNYLFELTPNIRPSGSSAGIERFVSVREDHSAVSFPGSDAMGWVLRRTASIAAGWKATDGAPPAPTTPPPAPASP</sequence>
<reference evidence="2 3" key="1">
    <citation type="journal article" date="2012" name="PLoS ONE">
        <title>Genome sequence and transcriptome analysis of the radioresistant bacterium Deinococcus gobiensis: insights into the extreme environmental adaptations.</title>
        <authorList>
            <person name="Yuan M."/>
            <person name="Chen M."/>
            <person name="Zhang W."/>
            <person name="Lu W."/>
            <person name="Wang J."/>
            <person name="Yang M."/>
            <person name="Zhao P."/>
            <person name="Tang R."/>
            <person name="Li X."/>
            <person name="Hao Y."/>
            <person name="Zhou Z."/>
            <person name="Zhan Y."/>
            <person name="Yu H."/>
            <person name="Teng C."/>
            <person name="Yan Y."/>
            <person name="Ping S."/>
            <person name="Wang Y."/>
            <person name="Lin M."/>
        </authorList>
    </citation>
    <scope>NUCLEOTIDE SEQUENCE [LARGE SCALE GENOMIC DNA]</scope>
    <source>
        <strain evidence="2 3">I-0</strain>
    </source>
</reference>
<dbReference type="eggNOG" id="ENOG50345XS">
    <property type="taxonomic scope" value="Bacteria"/>
</dbReference>
<feature type="compositionally biased region" description="Pro residues" evidence="1">
    <location>
        <begin position="275"/>
        <end position="288"/>
    </location>
</feature>
<dbReference type="Proteomes" id="UP000007575">
    <property type="component" value="Chromosome"/>
</dbReference>
<protein>
    <recommendedName>
        <fullName evidence="4">AB hydrolase-1 domain-containing protein</fullName>
    </recommendedName>
</protein>
<name>H8GWW8_DEIGI</name>
<accession>H8GWW8</accession>
<dbReference type="KEGG" id="dgo:DGo_CA1847"/>
<dbReference type="STRING" id="745776.DGo_CA1847"/>
<evidence type="ECO:0000313" key="2">
    <source>
        <dbReference type="EMBL" id="AFD25774.1"/>
    </source>
</evidence>